<dbReference type="InterPro" id="IPR037401">
    <property type="entry name" value="SnoaL-like"/>
</dbReference>
<gene>
    <name evidence="2" type="ORF">HNQ60_005049</name>
</gene>
<organism evidence="2 3">
    <name type="scientific">Povalibacter uvarum</name>
    <dbReference type="NCBI Taxonomy" id="732238"/>
    <lineage>
        <taxon>Bacteria</taxon>
        <taxon>Pseudomonadati</taxon>
        <taxon>Pseudomonadota</taxon>
        <taxon>Gammaproteobacteria</taxon>
        <taxon>Steroidobacterales</taxon>
        <taxon>Steroidobacteraceae</taxon>
        <taxon>Povalibacter</taxon>
    </lineage>
</organism>
<dbReference type="Gene3D" id="3.10.450.50">
    <property type="match status" value="1"/>
</dbReference>
<feature type="domain" description="SnoaL-like" evidence="1">
    <location>
        <begin position="15"/>
        <end position="130"/>
    </location>
</feature>
<protein>
    <recommendedName>
        <fullName evidence="1">SnoaL-like domain-containing protein</fullName>
    </recommendedName>
</protein>
<comment type="caution">
    <text evidence="2">The sequence shown here is derived from an EMBL/GenBank/DDBJ whole genome shotgun (WGS) entry which is preliminary data.</text>
</comment>
<dbReference type="Proteomes" id="UP000588068">
    <property type="component" value="Unassembled WGS sequence"/>
</dbReference>
<dbReference type="SUPFAM" id="SSF54427">
    <property type="entry name" value="NTF2-like"/>
    <property type="match status" value="1"/>
</dbReference>
<dbReference type="AlphaFoldDB" id="A0A841HW66"/>
<keyword evidence="3" id="KW-1185">Reference proteome</keyword>
<sequence length="155" mass="17583">MNMNDYGYRDLDQIRVRQTIALLMGDIDRRDFDAAERLFAPEVLVDYTSLWGGEPVTMTREVLLQGWKALVPGFDATWHELGEITVRVEGTTAEASCPVAARHWIGTDVWLPRGEYEFRLVRRDTWGIAAMKLIVSDEIGSRSLVEAARARVASR</sequence>
<evidence type="ECO:0000313" key="2">
    <source>
        <dbReference type="EMBL" id="MBB6096158.1"/>
    </source>
</evidence>
<dbReference type="RefSeq" id="WP_184335529.1">
    <property type="nucleotide sequence ID" value="NZ_JACHHZ010000006.1"/>
</dbReference>
<dbReference type="EMBL" id="JACHHZ010000006">
    <property type="protein sequence ID" value="MBB6096158.1"/>
    <property type="molecule type" value="Genomic_DNA"/>
</dbReference>
<dbReference type="InterPro" id="IPR032710">
    <property type="entry name" value="NTF2-like_dom_sf"/>
</dbReference>
<reference evidence="2 3" key="1">
    <citation type="submission" date="2020-08" db="EMBL/GenBank/DDBJ databases">
        <title>Genomic Encyclopedia of Type Strains, Phase IV (KMG-IV): sequencing the most valuable type-strain genomes for metagenomic binning, comparative biology and taxonomic classification.</title>
        <authorList>
            <person name="Goeker M."/>
        </authorList>
    </citation>
    <scope>NUCLEOTIDE SEQUENCE [LARGE SCALE GENOMIC DNA]</scope>
    <source>
        <strain evidence="2 3">DSM 26723</strain>
    </source>
</reference>
<name>A0A841HW66_9GAMM</name>
<evidence type="ECO:0000313" key="3">
    <source>
        <dbReference type="Proteomes" id="UP000588068"/>
    </source>
</evidence>
<evidence type="ECO:0000259" key="1">
    <source>
        <dbReference type="Pfam" id="PF13577"/>
    </source>
</evidence>
<dbReference type="Pfam" id="PF13577">
    <property type="entry name" value="SnoaL_4"/>
    <property type="match status" value="1"/>
</dbReference>
<proteinExistence type="predicted"/>
<accession>A0A841HW66</accession>